<dbReference type="Proteomes" id="UP001597042">
    <property type="component" value="Unassembled WGS sequence"/>
</dbReference>
<feature type="transmembrane region" description="Helical" evidence="1">
    <location>
        <begin position="12"/>
        <end position="32"/>
    </location>
</feature>
<proteinExistence type="predicted"/>
<feature type="transmembrane region" description="Helical" evidence="1">
    <location>
        <begin position="94"/>
        <end position="114"/>
    </location>
</feature>
<dbReference type="RefSeq" id="WP_378750132.1">
    <property type="nucleotide sequence ID" value="NZ_JBHSSV010000002.1"/>
</dbReference>
<keyword evidence="1" id="KW-0472">Membrane</keyword>
<evidence type="ECO:0000313" key="2">
    <source>
        <dbReference type="EMBL" id="MFD0781153.1"/>
    </source>
</evidence>
<gene>
    <name evidence="2" type="ORF">ACFQZV_07540</name>
</gene>
<reference evidence="3" key="1">
    <citation type="journal article" date="2019" name="Int. J. Syst. Evol. Microbiol.">
        <title>The Global Catalogue of Microorganisms (GCM) 10K type strain sequencing project: providing services to taxonomists for standard genome sequencing and annotation.</title>
        <authorList>
            <consortium name="The Broad Institute Genomics Platform"/>
            <consortium name="The Broad Institute Genome Sequencing Center for Infectious Disease"/>
            <person name="Wu L."/>
            <person name="Ma J."/>
        </authorList>
    </citation>
    <scope>NUCLEOTIDE SEQUENCE [LARGE SCALE GENOMIC DNA]</scope>
    <source>
        <strain evidence="3">CCUG 50754</strain>
    </source>
</reference>
<dbReference type="EMBL" id="JBHTIM010000001">
    <property type="protein sequence ID" value="MFD0781153.1"/>
    <property type="molecule type" value="Genomic_DNA"/>
</dbReference>
<sequence length="130" mass="13221">MGATWSRVATWVVALVVGAFYGLAGTIAHAYTLGPLPVGLVLALVGCAALLVSVRLLTADRWSALSAGLGMMLSTLVFSGRGPGGSVIVPDSNLGTVWTIALPAVIALVVAWPAHLPASRVSRATSADRT</sequence>
<feature type="transmembrane region" description="Helical" evidence="1">
    <location>
        <begin position="64"/>
        <end position="82"/>
    </location>
</feature>
<evidence type="ECO:0000313" key="3">
    <source>
        <dbReference type="Proteomes" id="UP001597042"/>
    </source>
</evidence>
<comment type="caution">
    <text evidence="2">The sequence shown here is derived from an EMBL/GenBank/DDBJ whole genome shotgun (WGS) entry which is preliminary data.</text>
</comment>
<keyword evidence="1" id="KW-1133">Transmembrane helix</keyword>
<keyword evidence="1" id="KW-0812">Transmembrane</keyword>
<name>A0ABW2ZRT0_9MICO</name>
<accession>A0ABW2ZRT0</accession>
<keyword evidence="3" id="KW-1185">Reference proteome</keyword>
<organism evidence="2 3">
    <name type="scientific">Microbacterium koreense</name>
    <dbReference type="NCBI Taxonomy" id="323761"/>
    <lineage>
        <taxon>Bacteria</taxon>
        <taxon>Bacillati</taxon>
        <taxon>Actinomycetota</taxon>
        <taxon>Actinomycetes</taxon>
        <taxon>Micrococcales</taxon>
        <taxon>Microbacteriaceae</taxon>
        <taxon>Microbacterium</taxon>
    </lineage>
</organism>
<protein>
    <submittedName>
        <fullName evidence="2">Histidinol dehydrogenase</fullName>
    </submittedName>
</protein>
<evidence type="ECO:0000256" key="1">
    <source>
        <dbReference type="SAM" id="Phobius"/>
    </source>
</evidence>
<feature type="transmembrane region" description="Helical" evidence="1">
    <location>
        <begin position="38"/>
        <end position="57"/>
    </location>
</feature>